<protein>
    <submittedName>
        <fullName evidence="2">Uncharacterized protein</fullName>
    </submittedName>
</protein>
<dbReference type="AlphaFoldDB" id="A0A0G0MI51"/>
<comment type="caution">
    <text evidence="2">The sequence shown here is derived from an EMBL/GenBank/DDBJ whole genome shotgun (WGS) entry which is preliminary data.</text>
</comment>
<reference evidence="2 3" key="1">
    <citation type="journal article" date="2015" name="Nature">
        <title>rRNA introns, odd ribosomes, and small enigmatic genomes across a large radiation of phyla.</title>
        <authorList>
            <person name="Brown C.T."/>
            <person name="Hug L.A."/>
            <person name="Thomas B.C."/>
            <person name="Sharon I."/>
            <person name="Castelle C.J."/>
            <person name="Singh A."/>
            <person name="Wilkins M.J."/>
            <person name="Williams K.H."/>
            <person name="Banfield J.F."/>
        </authorList>
    </citation>
    <scope>NUCLEOTIDE SEQUENCE [LARGE SCALE GENOMIC DNA]</scope>
</reference>
<dbReference type="EMBL" id="LBWG01000021">
    <property type="protein sequence ID" value="KKR03704.1"/>
    <property type="molecule type" value="Genomic_DNA"/>
</dbReference>
<gene>
    <name evidence="2" type="ORF">UT30_C0021G0003</name>
</gene>
<organism evidence="2 3">
    <name type="scientific">Candidatus Uhrbacteria bacterium GW2011_GWF2_39_13</name>
    <dbReference type="NCBI Taxonomy" id="1618995"/>
    <lineage>
        <taxon>Bacteria</taxon>
        <taxon>Candidatus Uhriibacteriota</taxon>
    </lineage>
</organism>
<name>A0A0G0MI51_9BACT</name>
<sequence length="196" mass="22185">MNPIFVIKLGNGIMKNYEHQNAVKNLLEHPMFKELEETISVMERYIAEAVLKHKLLLQLRSDILEAFGIKEKPETEQEAPKKKAEKPEAKSPLKKPSDPRLAILEKGTKKVIKIFKKSRMLKRSKLLKPSMKALIGALQKSKQCKSETERVVQLEAAIGEGLNCLQNSKMASRSKVLKEIKGILEETIDSKNQVGK</sequence>
<accession>A0A0G0MI51</accession>
<evidence type="ECO:0000256" key="1">
    <source>
        <dbReference type="SAM" id="MobiDB-lite"/>
    </source>
</evidence>
<proteinExistence type="predicted"/>
<dbReference type="Proteomes" id="UP000033935">
    <property type="component" value="Unassembled WGS sequence"/>
</dbReference>
<feature type="region of interest" description="Disordered" evidence="1">
    <location>
        <begin position="74"/>
        <end position="101"/>
    </location>
</feature>
<evidence type="ECO:0000313" key="3">
    <source>
        <dbReference type="Proteomes" id="UP000033935"/>
    </source>
</evidence>
<feature type="compositionally biased region" description="Basic and acidic residues" evidence="1">
    <location>
        <begin position="74"/>
        <end position="98"/>
    </location>
</feature>
<evidence type="ECO:0000313" key="2">
    <source>
        <dbReference type="EMBL" id="KKR03704.1"/>
    </source>
</evidence>